<evidence type="ECO:0000313" key="3">
    <source>
        <dbReference type="EMBL" id="KAG7096647.1"/>
    </source>
</evidence>
<name>A0A9P7UXV0_9AGAR</name>
<dbReference type="Proteomes" id="UP001049176">
    <property type="component" value="Chromosome 2"/>
</dbReference>
<dbReference type="KEGG" id="more:E1B28_004063"/>
<evidence type="ECO:0000313" key="4">
    <source>
        <dbReference type="Proteomes" id="UP001049176"/>
    </source>
</evidence>
<feature type="transmembrane region" description="Helical" evidence="2">
    <location>
        <begin position="38"/>
        <end position="59"/>
    </location>
</feature>
<evidence type="ECO:0000256" key="2">
    <source>
        <dbReference type="SAM" id="Phobius"/>
    </source>
</evidence>
<dbReference type="AlphaFoldDB" id="A0A9P7UXV0"/>
<evidence type="ECO:0000256" key="1">
    <source>
        <dbReference type="SAM" id="MobiDB-lite"/>
    </source>
</evidence>
<organism evidence="3 4">
    <name type="scientific">Marasmius oreades</name>
    <name type="common">fairy-ring Marasmius</name>
    <dbReference type="NCBI Taxonomy" id="181124"/>
    <lineage>
        <taxon>Eukaryota</taxon>
        <taxon>Fungi</taxon>
        <taxon>Dikarya</taxon>
        <taxon>Basidiomycota</taxon>
        <taxon>Agaricomycotina</taxon>
        <taxon>Agaricomycetes</taxon>
        <taxon>Agaricomycetidae</taxon>
        <taxon>Agaricales</taxon>
        <taxon>Marasmiineae</taxon>
        <taxon>Marasmiaceae</taxon>
        <taxon>Marasmius</taxon>
    </lineage>
</organism>
<protein>
    <submittedName>
        <fullName evidence="3">Uncharacterized protein</fullName>
    </submittedName>
</protein>
<keyword evidence="4" id="KW-1185">Reference proteome</keyword>
<dbReference type="EMBL" id="CM032182">
    <property type="protein sequence ID" value="KAG7096647.1"/>
    <property type="molecule type" value="Genomic_DNA"/>
</dbReference>
<proteinExistence type="predicted"/>
<dbReference type="GeneID" id="66073139"/>
<gene>
    <name evidence="3" type="ORF">E1B28_004063</name>
</gene>
<keyword evidence="2" id="KW-1133">Transmembrane helix</keyword>
<sequence length="128" mass="14282">MAPPSYELIPTQEDDQASPSISPDSIPLRKRPNLKRPILLFAAFALFAFVFFKTGQWTVTQSPSNSPAAPSDPQTQDSESSDTGDKTHQTQQEQEDMSPGKHSIGYLFKLRQLGYLWTEISSFSDSSR</sequence>
<keyword evidence="2" id="KW-0812">Transmembrane</keyword>
<dbReference type="RefSeq" id="XP_043013117.1">
    <property type="nucleotide sequence ID" value="XM_043148518.1"/>
</dbReference>
<feature type="compositionally biased region" description="Low complexity" evidence="1">
    <location>
        <begin position="62"/>
        <end position="73"/>
    </location>
</feature>
<comment type="caution">
    <text evidence="3">The sequence shown here is derived from an EMBL/GenBank/DDBJ whole genome shotgun (WGS) entry which is preliminary data.</text>
</comment>
<feature type="region of interest" description="Disordered" evidence="1">
    <location>
        <begin position="59"/>
        <end position="101"/>
    </location>
</feature>
<reference evidence="3" key="1">
    <citation type="journal article" date="2021" name="Genome Biol. Evol.">
        <title>The assembled and annotated genome of the fairy-ring fungus Marasmius oreades.</title>
        <authorList>
            <person name="Hiltunen M."/>
            <person name="Ament-Velasquez S.L."/>
            <person name="Johannesson H."/>
        </authorList>
    </citation>
    <scope>NUCLEOTIDE SEQUENCE</scope>
    <source>
        <strain evidence="3">03SP1</strain>
    </source>
</reference>
<accession>A0A9P7UXV0</accession>
<feature type="region of interest" description="Disordered" evidence="1">
    <location>
        <begin position="1"/>
        <end position="30"/>
    </location>
</feature>
<keyword evidence="2" id="KW-0472">Membrane</keyword>